<feature type="compositionally biased region" description="Low complexity" evidence="1">
    <location>
        <begin position="1112"/>
        <end position="1125"/>
    </location>
</feature>
<dbReference type="GeneID" id="25264905"/>
<feature type="region of interest" description="Disordered" evidence="1">
    <location>
        <begin position="1330"/>
        <end position="1385"/>
    </location>
</feature>
<dbReference type="Gene3D" id="3.30.1490.40">
    <property type="match status" value="1"/>
</dbReference>
<keyword evidence="4" id="KW-1185">Reference proteome</keyword>
<feature type="compositionally biased region" description="Polar residues" evidence="1">
    <location>
        <begin position="342"/>
        <end position="356"/>
    </location>
</feature>
<dbReference type="InterPro" id="IPR003169">
    <property type="entry name" value="GYF"/>
</dbReference>
<evidence type="ECO:0000313" key="3">
    <source>
        <dbReference type="EMBL" id="KDN41597.1"/>
    </source>
</evidence>
<dbReference type="OrthoDB" id="6415790at2759"/>
<feature type="compositionally biased region" description="Low complexity" evidence="1">
    <location>
        <begin position="1218"/>
        <end position="1258"/>
    </location>
</feature>
<feature type="compositionally biased region" description="Polar residues" evidence="1">
    <location>
        <begin position="425"/>
        <end position="435"/>
    </location>
</feature>
<feature type="compositionally biased region" description="Low complexity" evidence="1">
    <location>
        <begin position="1057"/>
        <end position="1076"/>
    </location>
</feature>
<proteinExistence type="predicted"/>
<name>A0A066VIM5_TILAU</name>
<feature type="region of interest" description="Disordered" evidence="1">
    <location>
        <begin position="724"/>
        <end position="746"/>
    </location>
</feature>
<feature type="region of interest" description="Disordered" evidence="1">
    <location>
        <begin position="136"/>
        <end position="156"/>
    </location>
</feature>
<reference evidence="3 4" key="1">
    <citation type="submission" date="2014-05" db="EMBL/GenBank/DDBJ databases">
        <title>Draft genome sequence of a rare smut relative, Tilletiaria anomala UBC 951.</title>
        <authorList>
            <consortium name="DOE Joint Genome Institute"/>
            <person name="Toome M."/>
            <person name="Kuo A."/>
            <person name="Henrissat B."/>
            <person name="Lipzen A."/>
            <person name="Tritt A."/>
            <person name="Yoshinaga Y."/>
            <person name="Zane M."/>
            <person name="Barry K."/>
            <person name="Grigoriev I.V."/>
            <person name="Spatafora J.W."/>
            <person name="Aimea M.C."/>
        </authorList>
    </citation>
    <scope>NUCLEOTIDE SEQUENCE [LARGE SCALE GENOMIC DNA]</scope>
    <source>
        <strain evidence="3 4">UBC 951</strain>
    </source>
</reference>
<feature type="compositionally biased region" description="Polar residues" evidence="1">
    <location>
        <begin position="1195"/>
        <end position="1217"/>
    </location>
</feature>
<feature type="region of interest" description="Disordered" evidence="1">
    <location>
        <begin position="640"/>
        <end position="659"/>
    </location>
</feature>
<feature type="compositionally biased region" description="Low complexity" evidence="1">
    <location>
        <begin position="136"/>
        <end position="153"/>
    </location>
</feature>
<feature type="region of interest" description="Disordered" evidence="1">
    <location>
        <begin position="1"/>
        <end position="79"/>
    </location>
</feature>
<dbReference type="PANTHER" id="PTHR14445">
    <property type="entry name" value="GRB10 INTERACTING GYF PROTEIN"/>
    <property type="match status" value="1"/>
</dbReference>
<sequence length="1385" mass="142582">MTSRPMQFGPEWMRKASSGSTKPGAPTAATTGGVATGAQTQGGTVPNGSSRTSSSASAGAGTGASGLEPKAGLSSTGSGILSPSFASPGAFSFAAAASGAGSHHSASGSAALGNVLASAAPNGAIGIGAGAAAAASGGTSVANGPSASEEVGTVAGGGGARAWSGLSLYGLGRSGKSATFAEPNVATTHSTGSAAGQNTDGAASSKRKIHGPLKSPALDVGDTGPFRNASNEPARGLNARGSANASGDGRAAGSGLLQRTFAGSGAGSGNGPPPPCLAGAGDKPRGFQGGVLGGPIGRTRKDSEGGNASGAPRSPNPTISGGGGDDSEAATFGSGGFGHWTRPSTQRASSQSNSTAVAGANNAIATSIPNSRSQESEGISGSSWAARYKRERAPGEGPMGPPADHSGGFGKGRPVFERKRPVSGTLRSAQPSSVTDQHERLLGSSAAATANALHQQQHHHQRLEDLEDEAKILDALRLEEEERQAAREVDGWSPDRAFWYYKDYEGRVQGPFDANNMQEWYAQSYFKADLLVRRDEEDKFRPLGEVIKEVDNSVEPFLLPPPKREGKQQDGQQQEQLQEHEGDHLQPQMQQEQENQQQRDGQVPAPSAEESTLSPWPLNDTHAAPPVGVFQSPLTMLGQHGVPGFPGQPSPFGALVPPPPASLAPANPFGIPGEMSLEEKLRHQEQYVLMMRRQHIMEQQLRAGMPLDQRVAAAAAFGMVMPHSLSQQQQQQQQQQPWTGSSMDAWGYAHTQGLGLPQAPFGLPPGGVQPSQLLQQQLYQHRLQQQQQHPFLEQQQHHLHLQDQLQQLQQHSEQSRSQQQRQAQQHNAGGVWNAWGAAPGTPKTTQQAELKSVPDAIGTPRRSQSPAPEAATSAAADEPAQTEPVLETAPAAAIAEGSAPAEPELEPQPQPEASGQLESAHQLEGSLEPGEEWVADQGQQQMQIVTTRKQRNRKARENAEADSNAAAAKARGTSSAMAGNLNIMSADDFKKATTPAASQQTQSSTSEPSMPSTPAKPAPWAQAAEEKPATLTSPSLREIQAAELKAAESKKALERQAAANRAKAAAAAFASASSSAQPITMSWGLASVPSSASKTEEASASPTSGSVGHAWSTTTSSTTKKTLAEIQEEERKRAQRAKEIAAAARAQQAAAAGGKAYADLAASAASRAVSQPNLAPAPGWSVVGASGKPVGGASSGTVPSNRSSDAMASPQRSASAGTASVKPAPAVAAAPPTNGTAVRSSAAPLSSSSGSLSSSGPSPEFVRYTKEQLKGLSVNVDDFVDMLLSFPLDPSPDVVEIIAESIYANSSTLDGRRFAAEFVAKRKMDAQGCGLGATGSSAASSGASGLGRPAERSASDVLKSQPSRRDTFAGFQVVQGKGGKKKGGK</sequence>
<dbReference type="InterPro" id="IPR051640">
    <property type="entry name" value="GRB10-interact_GYF"/>
</dbReference>
<feature type="compositionally biased region" description="Low complexity" evidence="1">
    <location>
        <begin position="961"/>
        <end position="978"/>
    </location>
</feature>
<dbReference type="SMART" id="SM00444">
    <property type="entry name" value="GYF"/>
    <property type="match status" value="1"/>
</dbReference>
<feature type="compositionally biased region" description="Polar residues" evidence="1">
    <location>
        <begin position="937"/>
        <end position="947"/>
    </location>
</feature>
<feature type="region of interest" description="Disordered" evidence="1">
    <location>
        <begin position="185"/>
        <end position="439"/>
    </location>
</feature>
<dbReference type="Proteomes" id="UP000027361">
    <property type="component" value="Unassembled WGS sequence"/>
</dbReference>
<dbReference type="CDD" id="cd00072">
    <property type="entry name" value="GYF"/>
    <property type="match status" value="1"/>
</dbReference>
<comment type="caution">
    <text evidence="3">The sequence shown here is derived from an EMBL/GenBank/DDBJ whole genome shotgun (WGS) entry which is preliminary data.</text>
</comment>
<evidence type="ECO:0000313" key="4">
    <source>
        <dbReference type="Proteomes" id="UP000027361"/>
    </source>
</evidence>
<dbReference type="OMA" id="ITDYIAM"/>
<accession>A0A066VIM5</accession>
<feature type="compositionally biased region" description="Basic and acidic residues" evidence="1">
    <location>
        <begin position="1129"/>
        <end position="1139"/>
    </location>
</feature>
<dbReference type="STRING" id="1037660.A0A066VIM5"/>
<feature type="compositionally biased region" description="Low complexity" evidence="1">
    <location>
        <begin position="727"/>
        <end position="736"/>
    </location>
</feature>
<feature type="compositionally biased region" description="Low complexity" evidence="1">
    <location>
        <begin position="23"/>
        <end position="59"/>
    </location>
</feature>
<feature type="compositionally biased region" description="Low complexity" evidence="1">
    <location>
        <begin position="585"/>
        <end position="602"/>
    </location>
</feature>
<feature type="compositionally biased region" description="Gly residues" evidence="1">
    <location>
        <begin position="287"/>
        <end position="296"/>
    </location>
</feature>
<dbReference type="GO" id="GO:0005829">
    <property type="term" value="C:cytosol"/>
    <property type="evidence" value="ECO:0007669"/>
    <property type="project" value="TreeGrafter"/>
</dbReference>
<dbReference type="EMBL" id="JMSN01000078">
    <property type="protein sequence ID" value="KDN41597.1"/>
    <property type="molecule type" value="Genomic_DNA"/>
</dbReference>
<feature type="compositionally biased region" description="Polar residues" evidence="1">
    <location>
        <begin position="363"/>
        <end position="383"/>
    </location>
</feature>
<dbReference type="SUPFAM" id="SSF55277">
    <property type="entry name" value="GYF domain"/>
    <property type="match status" value="1"/>
</dbReference>
<evidence type="ECO:0000259" key="2">
    <source>
        <dbReference type="PROSITE" id="PS50829"/>
    </source>
</evidence>
<feature type="compositionally biased region" description="Low complexity" evidence="1">
    <location>
        <begin position="802"/>
        <end position="840"/>
    </location>
</feature>
<dbReference type="RefSeq" id="XP_013241765.1">
    <property type="nucleotide sequence ID" value="XM_013386311.1"/>
</dbReference>
<feature type="compositionally biased region" description="Polar residues" evidence="1">
    <location>
        <begin position="185"/>
        <end position="202"/>
    </location>
</feature>
<dbReference type="InterPro" id="IPR035445">
    <property type="entry name" value="GYF-like_dom_sf"/>
</dbReference>
<feature type="region of interest" description="Disordered" evidence="1">
    <location>
        <begin position="796"/>
        <end position="1139"/>
    </location>
</feature>
<evidence type="ECO:0000256" key="1">
    <source>
        <dbReference type="SAM" id="MobiDB-lite"/>
    </source>
</evidence>
<organism evidence="3 4">
    <name type="scientific">Tilletiaria anomala (strain ATCC 24038 / CBS 436.72 / UBC 951)</name>
    <dbReference type="NCBI Taxonomy" id="1037660"/>
    <lineage>
        <taxon>Eukaryota</taxon>
        <taxon>Fungi</taxon>
        <taxon>Dikarya</taxon>
        <taxon>Basidiomycota</taxon>
        <taxon>Ustilaginomycotina</taxon>
        <taxon>Exobasidiomycetes</taxon>
        <taxon>Georgefischeriales</taxon>
        <taxon>Tilletiariaceae</taxon>
        <taxon>Tilletiaria</taxon>
    </lineage>
</organism>
<dbReference type="HOGENOM" id="CLU_245961_0_0_1"/>
<dbReference type="Pfam" id="PF02213">
    <property type="entry name" value="GYF"/>
    <property type="match status" value="1"/>
</dbReference>
<feature type="compositionally biased region" description="Low complexity" evidence="1">
    <location>
        <begin position="863"/>
        <end position="902"/>
    </location>
</feature>
<feature type="region of interest" description="Disordered" evidence="1">
    <location>
        <begin position="1161"/>
        <end position="1260"/>
    </location>
</feature>
<feature type="compositionally biased region" description="Basic and acidic residues" evidence="1">
    <location>
        <begin position="1045"/>
        <end position="1054"/>
    </location>
</feature>
<protein>
    <recommendedName>
        <fullName evidence="2">GYF domain-containing protein</fullName>
    </recommendedName>
</protein>
<dbReference type="PANTHER" id="PTHR14445:SF36">
    <property type="entry name" value="FI03272P-RELATED"/>
    <property type="match status" value="1"/>
</dbReference>
<feature type="region of interest" description="Disordered" evidence="1">
    <location>
        <begin position="552"/>
        <end position="629"/>
    </location>
</feature>
<feature type="domain" description="GYF" evidence="2">
    <location>
        <begin position="496"/>
        <end position="544"/>
    </location>
</feature>
<feature type="compositionally biased region" description="Low complexity" evidence="1">
    <location>
        <begin position="992"/>
        <end position="1015"/>
    </location>
</feature>
<dbReference type="PROSITE" id="PS50829">
    <property type="entry name" value="GYF"/>
    <property type="match status" value="1"/>
</dbReference>
<dbReference type="InParanoid" id="A0A066VIM5"/>
<feature type="compositionally biased region" description="Low complexity" evidence="1">
    <location>
        <begin position="1334"/>
        <end position="1347"/>
    </location>
</feature>
<gene>
    <name evidence="3" type="ORF">K437DRAFT_258191</name>
</gene>
<feature type="compositionally biased region" description="Low complexity" evidence="1">
    <location>
        <begin position="1161"/>
        <end position="1171"/>
    </location>
</feature>
<feature type="compositionally biased region" description="Low complexity" evidence="1">
    <location>
        <begin position="1089"/>
        <end position="1104"/>
    </location>
</feature>